<gene>
    <name evidence="2" type="ORF">HLUCCA11_09060</name>
</gene>
<sequence length="91" mass="9868">MTSKEKDMPQTTQVSAKQKRQAVTDKKRLNLELAPAAYELLQRLADDSGKSLADVLRTGLALYGIAQDAKQEGRGIGVIEGDAVVKEILLT</sequence>
<name>A0A0P7YX34_9CYAN</name>
<accession>A0A0P7YX34</accession>
<evidence type="ECO:0000313" key="3">
    <source>
        <dbReference type="Proteomes" id="UP000050465"/>
    </source>
</evidence>
<evidence type="ECO:0008006" key="4">
    <source>
        <dbReference type="Google" id="ProtNLM"/>
    </source>
</evidence>
<evidence type="ECO:0000256" key="1">
    <source>
        <dbReference type="SAM" id="MobiDB-lite"/>
    </source>
</evidence>
<proteinExistence type="predicted"/>
<comment type="caution">
    <text evidence="2">The sequence shown here is derived from an EMBL/GenBank/DDBJ whole genome shotgun (WGS) entry which is preliminary data.</text>
</comment>
<dbReference type="Proteomes" id="UP000050465">
    <property type="component" value="Unassembled WGS sequence"/>
</dbReference>
<feature type="region of interest" description="Disordered" evidence="1">
    <location>
        <begin position="1"/>
        <end position="24"/>
    </location>
</feature>
<evidence type="ECO:0000313" key="2">
    <source>
        <dbReference type="EMBL" id="KPQ35705.1"/>
    </source>
</evidence>
<protein>
    <recommendedName>
        <fullName evidence="4">Ribbon-helix-helix protein, copG family</fullName>
    </recommendedName>
</protein>
<dbReference type="PATRIC" id="fig|1666911.3.peg.602"/>
<reference evidence="2 3" key="1">
    <citation type="submission" date="2015-09" db="EMBL/GenBank/DDBJ databases">
        <title>Identification and resolution of microdiversity through metagenomic sequencing of parallel consortia.</title>
        <authorList>
            <person name="Nelson W.C."/>
            <person name="Romine M.F."/>
            <person name="Lindemann S.R."/>
        </authorList>
    </citation>
    <scope>NUCLEOTIDE SEQUENCE [LARGE SCALE GENOMIC DNA]</scope>
    <source>
        <strain evidence="2">Ana</strain>
    </source>
</reference>
<organism evidence="2 3">
    <name type="scientific">Phormidesmis priestleyi Ana</name>
    <dbReference type="NCBI Taxonomy" id="1666911"/>
    <lineage>
        <taxon>Bacteria</taxon>
        <taxon>Bacillati</taxon>
        <taxon>Cyanobacteriota</taxon>
        <taxon>Cyanophyceae</taxon>
        <taxon>Leptolyngbyales</taxon>
        <taxon>Leptolyngbyaceae</taxon>
        <taxon>Phormidesmis</taxon>
    </lineage>
</organism>
<dbReference type="AlphaFoldDB" id="A0A0P7YX34"/>
<dbReference type="EMBL" id="LJZR01000010">
    <property type="protein sequence ID" value="KPQ35705.1"/>
    <property type="molecule type" value="Genomic_DNA"/>
</dbReference>